<keyword evidence="2" id="KW-0479">Metal-binding</keyword>
<gene>
    <name evidence="7" type="ORF">ACFSSA_02185</name>
</gene>
<sequence length="510" mass="56902">MKLKPLTFLFLGIFAAASPAMAENERPPNIIFIMTDDHDRETMGSFGGEVKTPHIDQLAADGLRFSQFTTTSPVCTPTRYTTLSGRYAGKAQKMVQEGKKAKPNEPVSLGWNTSLEIDRPNLPKTLQAAGYRTGMVGKWHLGGVDSKSLDVPAGFGAKSKLTDPAIDSYLKQRQEKWCEAMKENFGFDYASRVYKSNINTKGKEPKAKEFHNMEWIVEGAQEFIRQSKDQPFFLYMATTVPHGPQPTPSLYQDSRITVAGLLDEAPETGMPSRTSVLERAKEAGIPKDLAWTIWLDDGIGAVRRTVEELGLLENTIIIVMSDQEAVGKGSLYDRGVGAPCIASWKGSKSAGTTSDVMAQNVDWAPTLLEIASIPLPPRIEADGKSFAPLLRGETLPADWRTSAYYEIGLMRGVRTDKFKYVAVRFPEGTKVDASAEFGTSEIPMFNQFKRREAEFPHWWDADQLYDLEKDPEEKNNLATNPEYAEVLAEMKRELSQHLKELPYGYAEFTR</sequence>
<evidence type="ECO:0000313" key="7">
    <source>
        <dbReference type="EMBL" id="MFD2255473.1"/>
    </source>
</evidence>
<accession>A0ABW5D336</accession>
<dbReference type="PANTHER" id="PTHR42693">
    <property type="entry name" value="ARYLSULFATASE FAMILY MEMBER"/>
    <property type="match status" value="1"/>
</dbReference>
<reference evidence="8" key="1">
    <citation type="journal article" date="2019" name="Int. J. Syst. Evol. Microbiol.">
        <title>The Global Catalogue of Microorganisms (GCM) 10K type strain sequencing project: providing services to taxonomists for standard genome sequencing and annotation.</title>
        <authorList>
            <consortium name="The Broad Institute Genomics Platform"/>
            <consortium name="The Broad Institute Genome Sequencing Center for Infectious Disease"/>
            <person name="Wu L."/>
            <person name="Ma J."/>
        </authorList>
    </citation>
    <scope>NUCLEOTIDE SEQUENCE [LARGE SCALE GENOMIC DNA]</scope>
    <source>
        <strain evidence="8">CGMCC 4.7106</strain>
    </source>
</reference>
<evidence type="ECO:0000256" key="2">
    <source>
        <dbReference type="ARBA" id="ARBA00022723"/>
    </source>
</evidence>
<protein>
    <submittedName>
        <fullName evidence="7">Sulfatase</fullName>
    </submittedName>
</protein>
<dbReference type="EMBL" id="JBHUIT010000002">
    <property type="protein sequence ID" value="MFD2255473.1"/>
    <property type="molecule type" value="Genomic_DNA"/>
</dbReference>
<feature type="chain" id="PRO_5045379765" evidence="5">
    <location>
        <begin position="23"/>
        <end position="510"/>
    </location>
</feature>
<keyword evidence="4" id="KW-0106">Calcium</keyword>
<evidence type="ECO:0000256" key="3">
    <source>
        <dbReference type="ARBA" id="ARBA00022801"/>
    </source>
</evidence>
<dbReference type="Pfam" id="PF14707">
    <property type="entry name" value="Sulfatase_C"/>
    <property type="match status" value="1"/>
</dbReference>
<dbReference type="Gene3D" id="3.40.720.10">
    <property type="entry name" value="Alkaline Phosphatase, subunit A"/>
    <property type="match status" value="1"/>
</dbReference>
<dbReference type="Proteomes" id="UP001597375">
    <property type="component" value="Unassembled WGS sequence"/>
</dbReference>
<dbReference type="InterPro" id="IPR050738">
    <property type="entry name" value="Sulfatase"/>
</dbReference>
<dbReference type="SUPFAM" id="SSF53649">
    <property type="entry name" value="Alkaline phosphatase-like"/>
    <property type="match status" value="1"/>
</dbReference>
<keyword evidence="5" id="KW-0732">Signal</keyword>
<dbReference type="Pfam" id="PF00884">
    <property type="entry name" value="Sulfatase"/>
    <property type="match status" value="1"/>
</dbReference>
<dbReference type="PANTHER" id="PTHR42693:SF33">
    <property type="entry name" value="ARYLSULFATASE"/>
    <property type="match status" value="1"/>
</dbReference>
<evidence type="ECO:0000313" key="8">
    <source>
        <dbReference type="Proteomes" id="UP001597375"/>
    </source>
</evidence>
<evidence type="ECO:0000256" key="4">
    <source>
        <dbReference type="ARBA" id="ARBA00022837"/>
    </source>
</evidence>
<proteinExistence type="inferred from homology"/>
<feature type="domain" description="Sulfatase N-terminal" evidence="6">
    <location>
        <begin position="28"/>
        <end position="372"/>
    </location>
</feature>
<keyword evidence="3" id="KW-0378">Hydrolase</keyword>
<evidence type="ECO:0000256" key="5">
    <source>
        <dbReference type="SAM" id="SignalP"/>
    </source>
</evidence>
<comment type="caution">
    <text evidence="7">The sequence shown here is derived from an EMBL/GenBank/DDBJ whole genome shotgun (WGS) entry which is preliminary data.</text>
</comment>
<dbReference type="PROSITE" id="PS00149">
    <property type="entry name" value="SULFATASE_2"/>
    <property type="match status" value="1"/>
</dbReference>
<dbReference type="Gene3D" id="3.30.1120.10">
    <property type="match status" value="1"/>
</dbReference>
<feature type="signal peptide" evidence="5">
    <location>
        <begin position="1"/>
        <end position="22"/>
    </location>
</feature>
<evidence type="ECO:0000259" key="6">
    <source>
        <dbReference type="Pfam" id="PF00884"/>
    </source>
</evidence>
<evidence type="ECO:0000256" key="1">
    <source>
        <dbReference type="ARBA" id="ARBA00008779"/>
    </source>
</evidence>
<comment type="similarity">
    <text evidence="1">Belongs to the sulfatase family.</text>
</comment>
<dbReference type="InterPro" id="IPR024607">
    <property type="entry name" value="Sulfatase_CS"/>
</dbReference>
<dbReference type="RefSeq" id="WP_386818131.1">
    <property type="nucleotide sequence ID" value="NZ_JBHUIT010000002.1"/>
</dbReference>
<dbReference type="InterPro" id="IPR000917">
    <property type="entry name" value="Sulfatase_N"/>
</dbReference>
<dbReference type="InterPro" id="IPR017850">
    <property type="entry name" value="Alkaline_phosphatase_core_sf"/>
</dbReference>
<name>A0ABW5D336_9BACT</name>
<organism evidence="7 8">
    <name type="scientific">Luteolibacter algae</name>
    <dbReference type="NCBI Taxonomy" id="454151"/>
    <lineage>
        <taxon>Bacteria</taxon>
        <taxon>Pseudomonadati</taxon>
        <taxon>Verrucomicrobiota</taxon>
        <taxon>Verrucomicrobiia</taxon>
        <taxon>Verrucomicrobiales</taxon>
        <taxon>Verrucomicrobiaceae</taxon>
        <taxon>Luteolibacter</taxon>
    </lineage>
</organism>
<keyword evidence="8" id="KW-1185">Reference proteome</keyword>